<feature type="region of interest" description="Disordered" evidence="4">
    <location>
        <begin position="632"/>
        <end position="651"/>
    </location>
</feature>
<feature type="compositionally biased region" description="Low complexity" evidence="4">
    <location>
        <begin position="799"/>
        <end position="814"/>
    </location>
</feature>
<dbReference type="InterPro" id="IPR037066">
    <property type="entry name" value="Plug_dom_sf"/>
</dbReference>
<keyword evidence="2" id="KW-0472">Membrane</keyword>
<keyword evidence="3" id="KW-0998">Cell outer membrane</keyword>
<dbReference type="GO" id="GO:0009279">
    <property type="term" value="C:cell outer membrane"/>
    <property type="evidence" value="ECO:0007669"/>
    <property type="project" value="UniProtKB-SubCell"/>
</dbReference>
<feature type="region of interest" description="Disordered" evidence="4">
    <location>
        <begin position="657"/>
        <end position="676"/>
    </location>
</feature>
<dbReference type="Proteomes" id="UP000439780">
    <property type="component" value="Unassembled WGS sequence"/>
</dbReference>
<dbReference type="AlphaFoldDB" id="A0A845AE77"/>
<keyword evidence="5" id="KW-0732">Signal</keyword>
<evidence type="ECO:0000256" key="3">
    <source>
        <dbReference type="ARBA" id="ARBA00023237"/>
    </source>
</evidence>
<keyword evidence="7" id="KW-1185">Reference proteome</keyword>
<sequence>MRFAPAVSLIALIIASPSLAQTAEPAGAAAQAAPAPTPTGNDTVGSEIIVTAPRAIQGAVQTSSAPVVELDEQQVQSYGASSIQDLISQLAPEIGSGRGRGGRPVFLVNGQRISNFREIFRYPPEAIKRLEILPEEVALKYGFPPDQRVINFILKDNFRSLSAEVDYGRATQGGGAKSELQASQLAINGKSRLNASIDYKHTSPITEAERDVVQTPGSVPTLASDPNPADFRSLAAKDSTLEVDFTSTNGLGKDGADGQFTINTQVIHEDTLNLSGLDLVTLTSPDSSSARRAIDAKPLTRQTLTDTYSLGSTFNKNLGGYQFTTTLDSSYTSTDSRIDRSRTLDDPAVQALVDAAQAGTLAINGDLPNVPRLGFDRAQNRAYDVALKSTLIGNPFELPAGEADVTLNAGYDWSRNESTDTRRLAGDNALIRGDLSAGANIGIPIASRRNDVLSAIGDLTFNLSGGFDYLSDFGTLGNWTGGLVWKPSKSLTLQGAYIERETAPGLSQLGGPSLISYNVPVYDFRTGQTVLVTQTSGGNPNLLPEHQRDFKLSANYDLPFLDRANILVEYYHNRSNNVTASFPLLTPAIEAAFPDRVTRDTNGQLLAIDARPVTFAETRSDRIRYGFNLFGKVGKPSPEEQSGGGRGRFGRLMSAARPAGESNGQQQSGSRPGFDPQRFAQLREQFCATPTGQVPDLSALPQQMQDRLKGADGKPDPAKIAAMRTRFCSADAAQRFDPERFAALRKVLCQDPGKKPDLSTLPPGLQARLKGPDGKVDPAKLKQLESRICAAPGQGNSGSGEQQQAARGSDNGSRSSGGRGNRGFSRGNGQGRWSLSFYHTINLDNSILVAPGGPTLDLMNGDATGSSGGVARQQFELDAGLFYKGIGTRISGNYSTGTTVQASGVPGSSDLHFGGLATFNLRLFVALDQQKWLVGDNPGFLNHARLSLHVNNIFDAYQKVTDANGVVPISYQPALLDPYGRFVKIEFRKLF</sequence>
<dbReference type="OrthoDB" id="7224136at2"/>
<feature type="region of interest" description="Disordered" evidence="4">
    <location>
        <begin position="752"/>
        <end position="777"/>
    </location>
</feature>
<comment type="subcellular location">
    <subcellularLocation>
        <location evidence="1">Cell outer membrane</location>
    </subcellularLocation>
</comment>
<accession>A0A845AE77</accession>
<dbReference type="InterPro" id="IPR036942">
    <property type="entry name" value="Beta-barrel_TonB_sf"/>
</dbReference>
<comment type="caution">
    <text evidence="6">The sequence shown here is derived from an EMBL/GenBank/DDBJ whole genome shotgun (WGS) entry which is preliminary data.</text>
</comment>
<evidence type="ECO:0000256" key="1">
    <source>
        <dbReference type="ARBA" id="ARBA00004442"/>
    </source>
</evidence>
<evidence type="ECO:0000256" key="4">
    <source>
        <dbReference type="SAM" id="MobiDB-lite"/>
    </source>
</evidence>
<dbReference type="SUPFAM" id="SSF56935">
    <property type="entry name" value="Porins"/>
    <property type="match status" value="1"/>
</dbReference>
<feature type="compositionally biased region" description="Gly residues" evidence="4">
    <location>
        <begin position="815"/>
        <end position="828"/>
    </location>
</feature>
<dbReference type="EMBL" id="WTYA01000001">
    <property type="protein sequence ID" value="MXP27271.1"/>
    <property type="molecule type" value="Genomic_DNA"/>
</dbReference>
<feature type="region of interest" description="Disordered" evidence="4">
    <location>
        <begin position="790"/>
        <end position="828"/>
    </location>
</feature>
<evidence type="ECO:0000256" key="2">
    <source>
        <dbReference type="ARBA" id="ARBA00023136"/>
    </source>
</evidence>
<organism evidence="6 7">
    <name type="scientific">Qipengyuania algicida</name>
    <dbReference type="NCBI Taxonomy" id="1836209"/>
    <lineage>
        <taxon>Bacteria</taxon>
        <taxon>Pseudomonadati</taxon>
        <taxon>Pseudomonadota</taxon>
        <taxon>Alphaproteobacteria</taxon>
        <taxon>Sphingomonadales</taxon>
        <taxon>Erythrobacteraceae</taxon>
        <taxon>Qipengyuania</taxon>
    </lineage>
</organism>
<evidence type="ECO:0000313" key="7">
    <source>
        <dbReference type="Proteomes" id="UP000439780"/>
    </source>
</evidence>
<protein>
    <recommendedName>
        <fullName evidence="8">TonB-dependent receptor</fullName>
    </recommendedName>
</protein>
<proteinExistence type="predicted"/>
<gene>
    <name evidence="6" type="ORF">GRI58_00345</name>
</gene>
<dbReference type="Gene3D" id="2.170.130.10">
    <property type="entry name" value="TonB-dependent receptor, plug domain"/>
    <property type="match status" value="1"/>
</dbReference>
<feature type="signal peptide" evidence="5">
    <location>
        <begin position="1"/>
        <end position="20"/>
    </location>
</feature>
<name>A0A845AE77_9SPHN</name>
<evidence type="ECO:0008006" key="8">
    <source>
        <dbReference type="Google" id="ProtNLM"/>
    </source>
</evidence>
<dbReference type="PANTHER" id="PTHR47234:SF3">
    <property type="entry name" value="SECRETIN_TONB SHORT N-TERMINAL DOMAIN-CONTAINING PROTEIN"/>
    <property type="match status" value="1"/>
</dbReference>
<dbReference type="PANTHER" id="PTHR47234">
    <property type="match status" value="1"/>
</dbReference>
<dbReference type="Gene3D" id="2.40.170.20">
    <property type="entry name" value="TonB-dependent receptor, beta-barrel domain"/>
    <property type="match status" value="1"/>
</dbReference>
<evidence type="ECO:0000256" key="5">
    <source>
        <dbReference type="SAM" id="SignalP"/>
    </source>
</evidence>
<reference evidence="6 7" key="1">
    <citation type="submission" date="2019-12" db="EMBL/GenBank/DDBJ databases">
        <title>Genomic-based taxomic classification of the family Erythrobacteraceae.</title>
        <authorList>
            <person name="Xu L."/>
        </authorList>
    </citation>
    <scope>NUCLEOTIDE SEQUENCE [LARGE SCALE GENOMIC DNA]</scope>
    <source>
        <strain evidence="6 7">KEMB 9005-328</strain>
    </source>
</reference>
<evidence type="ECO:0000313" key="6">
    <source>
        <dbReference type="EMBL" id="MXP27271.1"/>
    </source>
</evidence>
<feature type="chain" id="PRO_5032974734" description="TonB-dependent receptor" evidence="5">
    <location>
        <begin position="21"/>
        <end position="991"/>
    </location>
</feature>